<proteinExistence type="predicted"/>
<dbReference type="KEGG" id="dcm:NIES806_04250"/>
<feature type="compositionally biased region" description="Polar residues" evidence="1">
    <location>
        <begin position="28"/>
        <end position="74"/>
    </location>
</feature>
<feature type="region of interest" description="Disordered" evidence="1">
    <location>
        <begin position="281"/>
        <end position="301"/>
    </location>
</feature>
<dbReference type="PROSITE" id="PS51257">
    <property type="entry name" value="PROKAR_LIPOPROTEIN"/>
    <property type="match status" value="1"/>
</dbReference>
<gene>
    <name evidence="2" type="ORF">NIES806_04250</name>
</gene>
<dbReference type="AlphaFoldDB" id="A0A1Z4UY80"/>
<organism evidence="2 3">
    <name type="scientific">Dolichospermum compactum NIES-806</name>
    <dbReference type="NCBI Taxonomy" id="1973481"/>
    <lineage>
        <taxon>Bacteria</taxon>
        <taxon>Bacillati</taxon>
        <taxon>Cyanobacteriota</taxon>
        <taxon>Cyanophyceae</taxon>
        <taxon>Nostocales</taxon>
        <taxon>Aphanizomenonaceae</taxon>
        <taxon>Dolichospermum</taxon>
        <taxon>Dolichospermum compactum</taxon>
    </lineage>
</organism>
<reference evidence="2 3" key="1">
    <citation type="submission" date="2017-06" db="EMBL/GenBank/DDBJ databases">
        <title>Genome sequencing of cyanobaciteial culture collection at National Institute for Environmental Studies (NIES).</title>
        <authorList>
            <person name="Hirose Y."/>
            <person name="Shimura Y."/>
            <person name="Fujisawa T."/>
            <person name="Nakamura Y."/>
            <person name="Kawachi M."/>
        </authorList>
    </citation>
    <scope>NUCLEOTIDE SEQUENCE [LARGE SCALE GENOMIC DNA]</scope>
    <source>
        <strain evidence="2 3">NIES-806</strain>
    </source>
</reference>
<dbReference type="EMBL" id="AP018316">
    <property type="protein sequence ID" value="BAZ84241.1"/>
    <property type="molecule type" value="Genomic_DNA"/>
</dbReference>
<accession>A0A1Z4UY80</accession>
<evidence type="ECO:0000313" key="2">
    <source>
        <dbReference type="EMBL" id="BAZ84241.1"/>
    </source>
</evidence>
<evidence type="ECO:0000313" key="3">
    <source>
        <dbReference type="Proteomes" id="UP000218702"/>
    </source>
</evidence>
<evidence type="ECO:0000256" key="1">
    <source>
        <dbReference type="SAM" id="MobiDB-lite"/>
    </source>
</evidence>
<protein>
    <submittedName>
        <fullName evidence="2">Uncharacterized protein</fullName>
    </submittedName>
</protein>
<name>A0A1Z4UY80_9CYAN</name>
<feature type="region of interest" description="Disordered" evidence="1">
    <location>
        <begin position="27"/>
        <end position="74"/>
    </location>
</feature>
<dbReference type="OrthoDB" id="529932at2"/>
<dbReference type="Proteomes" id="UP000218702">
    <property type="component" value="Chromosome"/>
</dbReference>
<keyword evidence="3" id="KW-1185">Reference proteome</keyword>
<sequence length="301" mass="31153">MSKNSHIAAAAILTTLVLTGCTIGEPPTATNPASPQSNPGLQVTTPKPAQPPSLTQPFNNPLISSKLPVSSGSVDSLIQPTNGTERLLVVQKGRTDPFGQIVESIGVTKTKLPGQKIAVPKLPPLPTASQPKPIKTIATKQQVSPKAPTQPVATKPAILLPKKPLQIAEKPWIRPVLPAVLAGSVSSPKLKTILPPAPQPETAKGVIVTGVILIGKVPQAIVQVPDELTSRYVQPGQRLVNGVLVNRIEMGKGANPTVILEQYGVEVAKQVGEQPVKVSKPATTASVGNPISVGNPVGAAS</sequence>
<dbReference type="RefSeq" id="WP_096663381.1">
    <property type="nucleotide sequence ID" value="NZ_AP018316.1"/>
</dbReference>